<dbReference type="GeneID" id="116203929"/>
<dbReference type="GO" id="GO:0005484">
    <property type="term" value="F:SNAP receptor activity"/>
    <property type="evidence" value="ECO:0007669"/>
    <property type="project" value="TreeGrafter"/>
</dbReference>
<dbReference type="AlphaFoldDB" id="A0A6P8DE60"/>
<dbReference type="PANTHER" id="PTHR19957:SF38">
    <property type="entry name" value="LD27581P"/>
    <property type="match status" value="1"/>
</dbReference>
<sequence>MASGSSIGNGEQGMTRDLAAIKEEMDDIVAQFQWFVNLLGTTMDTPKLREELQNRWVHAQRLARETSILLQESSHLDGHLKDNTKAMNEAKLAQEFIAIAGRFNEAQLLAAQRQPPFVPKLDLHIPSSYRFPGSPKDSEVESLLERSKRMLALLQDCENTLGEAITEGNEEEVQQLQAQIDTLREILKDQTYLIVESGLDIDDISSRIENSATVSSAEKSRILRDVKARRPNSFLVIIRHCKILHQNLVRQNRAISESCLLQDCVCRIVGSCFSIGS</sequence>
<organism evidence="3 4">
    <name type="scientific">Punica granatum</name>
    <name type="common">Pomegranate</name>
    <dbReference type="NCBI Taxonomy" id="22663"/>
    <lineage>
        <taxon>Eukaryota</taxon>
        <taxon>Viridiplantae</taxon>
        <taxon>Streptophyta</taxon>
        <taxon>Embryophyta</taxon>
        <taxon>Tracheophyta</taxon>
        <taxon>Spermatophyta</taxon>
        <taxon>Magnoliopsida</taxon>
        <taxon>eudicotyledons</taxon>
        <taxon>Gunneridae</taxon>
        <taxon>Pentapetalae</taxon>
        <taxon>rosids</taxon>
        <taxon>malvids</taxon>
        <taxon>Myrtales</taxon>
        <taxon>Lythraceae</taxon>
        <taxon>Punica</taxon>
    </lineage>
</organism>
<gene>
    <name evidence="4" type="primary">LOC116203929</name>
</gene>
<dbReference type="GO" id="GO:0012505">
    <property type="term" value="C:endomembrane system"/>
    <property type="evidence" value="ECO:0007669"/>
    <property type="project" value="TreeGrafter"/>
</dbReference>
<keyword evidence="1" id="KW-0813">Transport</keyword>
<keyword evidence="3" id="KW-1185">Reference proteome</keyword>
<evidence type="ECO:0000259" key="2">
    <source>
        <dbReference type="Pfam" id="PF14523"/>
    </source>
</evidence>
<dbReference type="GO" id="GO:0006886">
    <property type="term" value="P:intracellular protein transport"/>
    <property type="evidence" value="ECO:0007669"/>
    <property type="project" value="TreeGrafter"/>
</dbReference>
<evidence type="ECO:0000313" key="4">
    <source>
        <dbReference type="RefSeq" id="XP_031391771.1"/>
    </source>
</evidence>
<dbReference type="Proteomes" id="UP000515151">
    <property type="component" value="Chromosome 4"/>
</dbReference>
<dbReference type="Gene3D" id="1.20.58.70">
    <property type="match status" value="1"/>
</dbReference>
<keyword evidence="1" id="KW-0653">Protein transport</keyword>
<dbReference type="PANTHER" id="PTHR19957">
    <property type="entry name" value="SYNTAXIN"/>
    <property type="match status" value="1"/>
</dbReference>
<protein>
    <submittedName>
        <fullName evidence="4">Syntaxin-22-like isoform X1</fullName>
    </submittedName>
</protein>
<feature type="domain" description="Syntaxin N-terminal" evidence="2">
    <location>
        <begin position="29"/>
        <end position="121"/>
    </location>
</feature>
<dbReference type="InterPro" id="IPR006011">
    <property type="entry name" value="Syntaxin_N"/>
</dbReference>
<dbReference type="GO" id="GO:0006906">
    <property type="term" value="P:vesicle fusion"/>
    <property type="evidence" value="ECO:0007669"/>
    <property type="project" value="TreeGrafter"/>
</dbReference>
<reference evidence="4" key="2">
    <citation type="submission" date="2025-08" db="UniProtKB">
        <authorList>
            <consortium name="RefSeq"/>
        </authorList>
    </citation>
    <scope>IDENTIFICATION</scope>
    <source>
        <tissue evidence="4">Leaf</tissue>
    </source>
</reference>
<dbReference type="InterPro" id="IPR010989">
    <property type="entry name" value="SNARE"/>
</dbReference>
<dbReference type="Pfam" id="PF14523">
    <property type="entry name" value="Syntaxin_2"/>
    <property type="match status" value="1"/>
</dbReference>
<dbReference type="GO" id="GO:0031201">
    <property type="term" value="C:SNARE complex"/>
    <property type="evidence" value="ECO:0007669"/>
    <property type="project" value="TreeGrafter"/>
</dbReference>
<evidence type="ECO:0000256" key="1">
    <source>
        <dbReference type="ARBA" id="ARBA00022927"/>
    </source>
</evidence>
<reference evidence="3" key="1">
    <citation type="journal article" date="2020" name="Plant Biotechnol. J.">
        <title>The pomegranate (Punica granatum L.) draft genome dissects genetic divergence between soft- and hard-seeded cultivars.</title>
        <authorList>
            <person name="Luo X."/>
            <person name="Li H."/>
            <person name="Wu Z."/>
            <person name="Yao W."/>
            <person name="Zhao P."/>
            <person name="Cao D."/>
            <person name="Yu H."/>
            <person name="Li K."/>
            <person name="Poudel K."/>
            <person name="Zhao D."/>
            <person name="Zhang F."/>
            <person name="Xia X."/>
            <person name="Chen L."/>
            <person name="Wang Q."/>
            <person name="Jing D."/>
            <person name="Cao S."/>
        </authorList>
    </citation>
    <scope>NUCLEOTIDE SEQUENCE [LARGE SCALE GENOMIC DNA]</scope>
    <source>
        <strain evidence="3">cv. Tunisia</strain>
    </source>
</reference>
<accession>A0A6P8DE60</accession>
<evidence type="ECO:0000313" key="3">
    <source>
        <dbReference type="Proteomes" id="UP000515151"/>
    </source>
</evidence>
<dbReference type="RefSeq" id="XP_031391771.1">
    <property type="nucleotide sequence ID" value="XM_031535911.1"/>
</dbReference>
<name>A0A6P8DE60_PUNGR</name>
<dbReference type="GO" id="GO:0000149">
    <property type="term" value="F:SNARE binding"/>
    <property type="evidence" value="ECO:0007669"/>
    <property type="project" value="TreeGrafter"/>
</dbReference>
<dbReference type="SUPFAM" id="SSF47661">
    <property type="entry name" value="t-snare proteins"/>
    <property type="match status" value="1"/>
</dbReference>
<dbReference type="GO" id="GO:0048278">
    <property type="term" value="P:vesicle docking"/>
    <property type="evidence" value="ECO:0007669"/>
    <property type="project" value="TreeGrafter"/>
</dbReference>
<dbReference type="InterPro" id="IPR045242">
    <property type="entry name" value="Syntaxin"/>
</dbReference>
<proteinExistence type="predicted"/>